<evidence type="ECO:0000313" key="3">
    <source>
        <dbReference type="Proteomes" id="UP000026961"/>
    </source>
</evidence>
<keyword evidence="3" id="KW-1185">Reference proteome</keyword>
<feature type="compositionally biased region" description="Basic and acidic residues" evidence="1">
    <location>
        <begin position="76"/>
        <end position="93"/>
    </location>
</feature>
<dbReference type="AlphaFoldDB" id="A0A0D9ZIQ0"/>
<dbReference type="Gramene" id="OGLUM04G06880.1">
    <property type="protein sequence ID" value="OGLUM04G06880.1"/>
    <property type="gene ID" value="OGLUM04G06880"/>
</dbReference>
<organism evidence="2">
    <name type="scientific">Oryza glumipatula</name>
    <dbReference type="NCBI Taxonomy" id="40148"/>
    <lineage>
        <taxon>Eukaryota</taxon>
        <taxon>Viridiplantae</taxon>
        <taxon>Streptophyta</taxon>
        <taxon>Embryophyta</taxon>
        <taxon>Tracheophyta</taxon>
        <taxon>Spermatophyta</taxon>
        <taxon>Magnoliopsida</taxon>
        <taxon>Liliopsida</taxon>
        <taxon>Poales</taxon>
        <taxon>Poaceae</taxon>
        <taxon>BOP clade</taxon>
        <taxon>Oryzoideae</taxon>
        <taxon>Oryzeae</taxon>
        <taxon>Oryzinae</taxon>
        <taxon>Oryza</taxon>
    </lineage>
</organism>
<evidence type="ECO:0000256" key="1">
    <source>
        <dbReference type="SAM" id="MobiDB-lite"/>
    </source>
</evidence>
<reference evidence="2" key="1">
    <citation type="submission" date="2015-04" db="UniProtKB">
        <authorList>
            <consortium name="EnsemblPlants"/>
        </authorList>
    </citation>
    <scope>IDENTIFICATION</scope>
</reference>
<dbReference type="HOGENOM" id="CLU_109556_0_0_1"/>
<accession>A0A0D9ZIQ0</accession>
<name>A0A0D9ZIQ0_9ORYZ</name>
<feature type="compositionally biased region" description="Polar residues" evidence="1">
    <location>
        <begin position="108"/>
        <end position="137"/>
    </location>
</feature>
<feature type="region of interest" description="Disordered" evidence="1">
    <location>
        <begin position="76"/>
        <end position="143"/>
    </location>
</feature>
<protein>
    <submittedName>
        <fullName evidence="2">Uncharacterized protein</fullName>
    </submittedName>
</protein>
<reference evidence="2" key="2">
    <citation type="submission" date="2018-05" db="EMBL/GenBank/DDBJ databases">
        <title>OgluRS3 (Oryza glumaepatula Reference Sequence Version 3).</title>
        <authorList>
            <person name="Zhang J."/>
            <person name="Kudrna D."/>
            <person name="Lee S."/>
            <person name="Talag J."/>
            <person name="Welchert J."/>
            <person name="Wing R.A."/>
        </authorList>
    </citation>
    <scope>NUCLEOTIDE SEQUENCE [LARGE SCALE GENOMIC DNA]</scope>
</reference>
<dbReference type="Proteomes" id="UP000026961">
    <property type="component" value="Chromosome 4"/>
</dbReference>
<sequence length="219" mass="24310">MNGHHQPHRSSLSPDRTTHYLRRSGHLTLPLYQPLPLLGARCSGTRLDSAVEAVQPPEHRRPVSLSLCCCSGEETEREKKAGRKEEENEKGEDTDSGAHCTPPKSRRGNFTPSTETFVWSQTPTSNRWSSKCRSSHPTPRRVQWSKPHYSLDLNSTPHTSFQALCDPSHSAATHGCRVTLSAPQTCIKLPNSLVVVPLDCSIDYTSQYLAGMLLNLSIN</sequence>
<evidence type="ECO:0000313" key="2">
    <source>
        <dbReference type="EnsemblPlants" id="OGLUM04G06880.1"/>
    </source>
</evidence>
<dbReference type="EnsemblPlants" id="OGLUM04G06880.1">
    <property type="protein sequence ID" value="OGLUM04G06880.1"/>
    <property type="gene ID" value="OGLUM04G06880"/>
</dbReference>
<proteinExistence type="predicted"/>